<dbReference type="EMBL" id="CP023778">
    <property type="protein sequence ID" value="ATL66219.1"/>
    <property type="molecule type" value="Genomic_DNA"/>
</dbReference>
<name>A0A291RFZ0_9NOCA</name>
<evidence type="ECO:0000313" key="2">
    <source>
        <dbReference type="Proteomes" id="UP000221961"/>
    </source>
</evidence>
<evidence type="ECO:0000313" key="1">
    <source>
        <dbReference type="EMBL" id="ATL66219.1"/>
    </source>
</evidence>
<evidence type="ECO:0008006" key="3">
    <source>
        <dbReference type="Google" id="ProtNLM"/>
    </source>
</evidence>
<accession>A0A291RFZ0</accession>
<dbReference type="AlphaFoldDB" id="A0A291RFZ0"/>
<dbReference type="KEGG" id="ntp:CRH09_08425"/>
<sequence length="231" mass="26364">MGFYRKARTQEFHISDYPCADAQVLPEPDDEDFAWARANPGQWQYFTDPRADKSALQQDNVVGGWQADDKGGFAERWLNPEFVPTPQYARRDLTSALELVIWRVDFGFNNIGQFIDAFSRSELHIVLPEHDPQGQQGWPLIYRDDQSAVEVYTSVGKLPPDVNPWLRRTVSGRDVLEQVCPRAGSWVLLNPDGESSYAELRGSQLISWWDEWRVAEQARIAVESYGNDADG</sequence>
<organism evidence="1 2">
    <name type="scientific">Nocardia terpenica</name>
    <dbReference type="NCBI Taxonomy" id="455432"/>
    <lineage>
        <taxon>Bacteria</taxon>
        <taxon>Bacillati</taxon>
        <taxon>Actinomycetota</taxon>
        <taxon>Actinomycetes</taxon>
        <taxon>Mycobacteriales</taxon>
        <taxon>Nocardiaceae</taxon>
        <taxon>Nocardia</taxon>
    </lineage>
</organism>
<protein>
    <recommendedName>
        <fullName evidence="3">SseB protein N-terminal domain-containing protein</fullName>
    </recommendedName>
</protein>
<proteinExistence type="predicted"/>
<dbReference type="RefSeq" id="WP_098693423.1">
    <property type="nucleotide sequence ID" value="NZ_CP023778.1"/>
</dbReference>
<dbReference type="Proteomes" id="UP000221961">
    <property type="component" value="Chromosome"/>
</dbReference>
<gene>
    <name evidence="1" type="ORF">CRH09_08425</name>
</gene>
<dbReference type="GeneID" id="88357433"/>
<reference evidence="1 2" key="1">
    <citation type="submission" date="2017-10" db="EMBL/GenBank/DDBJ databases">
        <title>Comparative genomics between pathogenic Norcardia.</title>
        <authorList>
            <person name="Zeng L."/>
        </authorList>
    </citation>
    <scope>NUCLEOTIDE SEQUENCE [LARGE SCALE GENOMIC DNA]</scope>
    <source>
        <strain evidence="1 2">NC_YFY_NT001</strain>
    </source>
</reference>